<name>A0A9P0JHH1_ACAOB</name>
<gene>
    <name evidence="1" type="ORF">ACAOBT_LOCUS55</name>
</gene>
<organism evidence="1 2">
    <name type="scientific">Acanthoscelides obtectus</name>
    <name type="common">Bean weevil</name>
    <name type="synonym">Bruchus obtectus</name>
    <dbReference type="NCBI Taxonomy" id="200917"/>
    <lineage>
        <taxon>Eukaryota</taxon>
        <taxon>Metazoa</taxon>
        <taxon>Ecdysozoa</taxon>
        <taxon>Arthropoda</taxon>
        <taxon>Hexapoda</taxon>
        <taxon>Insecta</taxon>
        <taxon>Pterygota</taxon>
        <taxon>Neoptera</taxon>
        <taxon>Endopterygota</taxon>
        <taxon>Coleoptera</taxon>
        <taxon>Polyphaga</taxon>
        <taxon>Cucujiformia</taxon>
        <taxon>Chrysomeloidea</taxon>
        <taxon>Chrysomelidae</taxon>
        <taxon>Bruchinae</taxon>
        <taxon>Bruchini</taxon>
        <taxon>Acanthoscelides</taxon>
    </lineage>
</organism>
<evidence type="ECO:0000313" key="1">
    <source>
        <dbReference type="EMBL" id="CAH1953464.1"/>
    </source>
</evidence>
<dbReference type="AlphaFoldDB" id="A0A9P0JHH1"/>
<reference evidence="1" key="1">
    <citation type="submission" date="2022-03" db="EMBL/GenBank/DDBJ databases">
        <authorList>
            <person name="Sayadi A."/>
        </authorList>
    </citation>
    <scope>NUCLEOTIDE SEQUENCE</scope>
</reference>
<protein>
    <submittedName>
        <fullName evidence="1">Uncharacterized protein</fullName>
    </submittedName>
</protein>
<sequence>MITLYSRGYPPRRSKRLTATCPDLFQLVVDVGVCSLSITASCTPELTQTVPYFYWIQFFNKLISMSSSSDEETIENNGNDLQFIADEIAIAPIILQN</sequence>
<accession>A0A9P0JHH1</accession>
<dbReference type="Proteomes" id="UP001152888">
    <property type="component" value="Unassembled WGS sequence"/>
</dbReference>
<dbReference type="EMBL" id="CAKOFQ010006651">
    <property type="protein sequence ID" value="CAH1953464.1"/>
    <property type="molecule type" value="Genomic_DNA"/>
</dbReference>
<evidence type="ECO:0000313" key="2">
    <source>
        <dbReference type="Proteomes" id="UP001152888"/>
    </source>
</evidence>
<proteinExistence type="predicted"/>
<comment type="caution">
    <text evidence="1">The sequence shown here is derived from an EMBL/GenBank/DDBJ whole genome shotgun (WGS) entry which is preliminary data.</text>
</comment>
<keyword evidence="2" id="KW-1185">Reference proteome</keyword>